<comment type="caution">
    <text evidence="2">The sequence shown here is derived from an EMBL/GenBank/DDBJ whole genome shotgun (WGS) entry which is preliminary data.</text>
</comment>
<gene>
    <name evidence="2" type="ORF">GCM10010171_44980</name>
</gene>
<dbReference type="Pfam" id="PF01261">
    <property type="entry name" value="AP_endonuc_2"/>
    <property type="match status" value="1"/>
</dbReference>
<sequence length="259" mass="27794">MTPMLVVQTGIYGYGIFGSRAEENLEAALDLVRATGYDGIEVMTSLTGDPGRLVAACADRGLVIAGFHVFWHELDDCWEAARRIGAPRLILSGMPADSEENVRAALPALRSTAAKAREHGLRLLVHNHAEEARPLASGRSTLELLADELPAEDLGFVVDLHWASVAGDLARTIAATAGRCDYYHVKDGLIAEPENSRSFDLGAGEVDLAEGWRLATAAGPIAVAVVERGMPAEPLEPALRHDAAFVRGLFDQRPRVAPR</sequence>
<dbReference type="PANTHER" id="PTHR12110:SF41">
    <property type="entry name" value="INOSOSE DEHYDRATASE"/>
    <property type="match status" value="1"/>
</dbReference>
<proteinExistence type="predicted"/>
<dbReference type="InterPro" id="IPR050312">
    <property type="entry name" value="IolE/XylAMocC-like"/>
</dbReference>
<dbReference type="InterPro" id="IPR013022">
    <property type="entry name" value="Xyl_isomerase-like_TIM-brl"/>
</dbReference>
<reference evidence="2" key="2">
    <citation type="submission" date="2020-09" db="EMBL/GenBank/DDBJ databases">
        <authorList>
            <person name="Sun Q."/>
            <person name="Ohkuma M."/>
        </authorList>
    </citation>
    <scope>NUCLEOTIDE SEQUENCE</scope>
    <source>
        <strain evidence="2">JCM 3276</strain>
    </source>
</reference>
<dbReference type="Proteomes" id="UP000660680">
    <property type="component" value="Unassembled WGS sequence"/>
</dbReference>
<keyword evidence="3" id="KW-1185">Reference proteome</keyword>
<dbReference type="Gene3D" id="3.20.20.150">
    <property type="entry name" value="Divalent-metal-dependent TIM barrel enzymes"/>
    <property type="match status" value="1"/>
</dbReference>
<dbReference type="InterPro" id="IPR036237">
    <property type="entry name" value="Xyl_isomerase-like_sf"/>
</dbReference>
<organism evidence="2 3">
    <name type="scientific">Actinokineospora fastidiosa</name>
    <dbReference type="NCBI Taxonomy" id="1816"/>
    <lineage>
        <taxon>Bacteria</taxon>
        <taxon>Bacillati</taxon>
        <taxon>Actinomycetota</taxon>
        <taxon>Actinomycetes</taxon>
        <taxon>Pseudonocardiales</taxon>
        <taxon>Pseudonocardiaceae</taxon>
        <taxon>Actinokineospora</taxon>
    </lineage>
</organism>
<feature type="domain" description="Xylose isomerase-like TIM barrel" evidence="1">
    <location>
        <begin position="29"/>
        <end position="245"/>
    </location>
</feature>
<evidence type="ECO:0000313" key="2">
    <source>
        <dbReference type="EMBL" id="GGS45044.1"/>
    </source>
</evidence>
<accession>A0A918LGW3</accession>
<dbReference type="RefSeq" id="WP_189212552.1">
    <property type="nucleotide sequence ID" value="NZ_BMRB01000004.1"/>
</dbReference>
<dbReference type="EMBL" id="BMRB01000004">
    <property type="protein sequence ID" value="GGS45044.1"/>
    <property type="molecule type" value="Genomic_DNA"/>
</dbReference>
<protein>
    <recommendedName>
        <fullName evidence="1">Xylose isomerase-like TIM barrel domain-containing protein</fullName>
    </recommendedName>
</protein>
<dbReference type="AlphaFoldDB" id="A0A918LGW3"/>
<dbReference type="PANTHER" id="PTHR12110">
    <property type="entry name" value="HYDROXYPYRUVATE ISOMERASE"/>
    <property type="match status" value="1"/>
</dbReference>
<name>A0A918LGW3_9PSEU</name>
<dbReference type="SUPFAM" id="SSF51658">
    <property type="entry name" value="Xylose isomerase-like"/>
    <property type="match status" value="1"/>
</dbReference>
<evidence type="ECO:0000259" key="1">
    <source>
        <dbReference type="Pfam" id="PF01261"/>
    </source>
</evidence>
<reference evidence="2" key="1">
    <citation type="journal article" date="2014" name="Int. J. Syst. Evol. Microbiol.">
        <title>Complete genome sequence of Corynebacterium casei LMG S-19264T (=DSM 44701T), isolated from a smear-ripened cheese.</title>
        <authorList>
            <consortium name="US DOE Joint Genome Institute (JGI-PGF)"/>
            <person name="Walter F."/>
            <person name="Albersmeier A."/>
            <person name="Kalinowski J."/>
            <person name="Ruckert C."/>
        </authorList>
    </citation>
    <scope>NUCLEOTIDE SEQUENCE</scope>
    <source>
        <strain evidence="2">JCM 3276</strain>
    </source>
</reference>
<evidence type="ECO:0000313" key="3">
    <source>
        <dbReference type="Proteomes" id="UP000660680"/>
    </source>
</evidence>